<evidence type="ECO:0000259" key="1">
    <source>
        <dbReference type="Pfam" id="PF07484"/>
    </source>
</evidence>
<dbReference type="Proteomes" id="UP001157186">
    <property type="component" value="Unassembled WGS sequence"/>
</dbReference>
<accession>A0ABQ6GWC1</accession>
<organism evidence="2 3">
    <name type="scientific">Thalassotalea insulae</name>
    <dbReference type="NCBI Taxonomy" id="2056778"/>
    <lineage>
        <taxon>Bacteria</taxon>
        <taxon>Pseudomonadati</taxon>
        <taxon>Pseudomonadota</taxon>
        <taxon>Gammaproteobacteria</taxon>
        <taxon>Alteromonadales</taxon>
        <taxon>Colwelliaceae</taxon>
        <taxon>Thalassotalea</taxon>
    </lineage>
</organism>
<name>A0ABQ6GWC1_9GAMM</name>
<reference evidence="2 3" key="1">
    <citation type="submission" date="2023-03" db="EMBL/GenBank/DDBJ databases">
        <title>Draft genome sequence of Thalassotalea insulae KCTC 62186T.</title>
        <authorList>
            <person name="Sawabe T."/>
        </authorList>
    </citation>
    <scope>NUCLEOTIDE SEQUENCE [LARGE SCALE GENOMIC DNA]</scope>
    <source>
        <strain evidence="2 3">KCTC 62186</strain>
    </source>
</reference>
<comment type="caution">
    <text evidence="2">The sequence shown here is derived from an EMBL/GenBank/DDBJ whole genome shotgun (WGS) entry which is preliminary data.</text>
</comment>
<proteinExistence type="predicted"/>
<evidence type="ECO:0000313" key="2">
    <source>
        <dbReference type="EMBL" id="GLX80157.1"/>
    </source>
</evidence>
<dbReference type="SUPFAM" id="SSF88874">
    <property type="entry name" value="Receptor-binding domain of short tail fibre protein gp12"/>
    <property type="match status" value="1"/>
</dbReference>
<protein>
    <submittedName>
        <fullName evidence="2">Tail Collar domain-containing protein</fullName>
    </submittedName>
</protein>
<feature type="domain" description="Phage tail collar" evidence="1">
    <location>
        <begin position="7"/>
        <end position="61"/>
    </location>
</feature>
<evidence type="ECO:0000313" key="3">
    <source>
        <dbReference type="Proteomes" id="UP001157186"/>
    </source>
</evidence>
<dbReference type="Pfam" id="PF07484">
    <property type="entry name" value="Collar"/>
    <property type="match status" value="1"/>
</dbReference>
<dbReference type="Gene3D" id="3.90.1340.10">
    <property type="entry name" value="Phage tail collar domain"/>
    <property type="match status" value="1"/>
</dbReference>
<dbReference type="InterPro" id="IPR011083">
    <property type="entry name" value="Phage_tail_collar_dom"/>
</dbReference>
<sequence>MSEPYLGQIELFAFSFPPREWAFCNGALQGIVQNQALFAIFSNNYGGDGRTSFGLPNLTSRASVGFNMGNNYGQQAFVIGTKRGGQYQSLHTAHLPTHQHQTSFNARGGVPEVDVAVTQDQGTTATLTHGDYLASPADLPGTDAPEKIFKTSPSSGSLVSLGGVHGGGQGDGTVNIQNAGNNDSLVLLNPCTAVNFSVALAGVFPPRN</sequence>
<keyword evidence="3" id="KW-1185">Reference proteome</keyword>
<dbReference type="RefSeq" id="WP_284246120.1">
    <property type="nucleotide sequence ID" value="NZ_BSST01000001.1"/>
</dbReference>
<gene>
    <name evidence="2" type="ORF">tinsulaeT_34970</name>
</gene>
<dbReference type="EMBL" id="BSST01000001">
    <property type="protein sequence ID" value="GLX80157.1"/>
    <property type="molecule type" value="Genomic_DNA"/>
</dbReference>
<dbReference type="InterPro" id="IPR037053">
    <property type="entry name" value="Phage_tail_collar_dom_sf"/>
</dbReference>